<proteinExistence type="predicted"/>
<reference evidence="3" key="1">
    <citation type="submission" date="2022-01" db="EMBL/GenBank/DDBJ databases">
        <authorList>
            <person name="Wang Y."/>
        </authorList>
    </citation>
    <scope>NUCLEOTIDE SEQUENCE</scope>
    <source>
        <strain evidence="3">WB101</strain>
    </source>
</reference>
<accession>A0ABS9KJ64</accession>
<keyword evidence="4" id="KW-1185">Reference proteome</keyword>
<protein>
    <submittedName>
        <fullName evidence="3">PorT family protein</fullName>
    </submittedName>
</protein>
<evidence type="ECO:0000259" key="2">
    <source>
        <dbReference type="Pfam" id="PF13568"/>
    </source>
</evidence>
<evidence type="ECO:0000313" key="4">
    <source>
        <dbReference type="Proteomes" id="UP001165366"/>
    </source>
</evidence>
<feature type="domain" description="Outer membrane protein beta-barrel" evidence="2">
    <location>
        <begin position="21"/>
        <end position="172"/>
    </location>
</feature>
<evidence type="ECO:0000256" key="1">
    <source>
        <dbReference type="SAM" id="SignalP"/>
    </source>
</evidence>
<keyword evidence="1" id="KW-0732">Signal</keyword>
<name>A0ABS9KJ64_9BACT</name>
<dbReference type="RefSeq" id="WP_237856400.1">
    <property type="nucleotide sequence ID" value="NZ_JAKLWS010000048.1"/>
</dbReference>
<organism evidence="3 4">
    <name type="scientific">Rhodohalobacter sulfatireducens</name>
    <dbReference type="NCBI Taxonomy" id="2911366"/>
    <lineage>
        <taxon>Bacteria</taxon>
        <taxon>Pseudomonadati</taxon>
        <taxon>Balneolota</taxon>
        <taxon>Balneolia</taxon>
        <taxon>Balneolales</taxon>
        <taxon>Balneolaceae</taxon>
        <taxon>Rhodohalobacter</taxon>
    </lineage>
</organism>
<sequence>MKKYILTFAILLCTSSFAFGQVEIKAFAGTNFATLSDTPSGSDVKAKAGYHLGGGVLIGDKFYVEPSVHIVRQSKELTIEGLEEDGIEFTQNFVKVPVMLGYHLLGHESGPLALRIFGGPAAYFAGSIKKGPDQINKDDIKNAQFMVDAGAGVDILFLFLEVNYEASFSNYFENFGDFDSKHRAFGITAGIHIDF</sequence>
<dbReference type="Pfam" id="PF13568">
    <property type="entry name" value="OMP_b-brl_2"/>
    <property type="match status" value="1"/>
</dbReference>
<evidence type="ECO:0000313" key="3">
    <source>
        <dbReference type="EMBL" id="MCG2590891.1"/>
    </source>
</evidence>
<comment type="caution">
    <text evidence="3">The sequence shown here is derived from an EMBL/GenBank/DDBJ whole genome shotgun (WGS) entry which is preliminary data.</text>
</comment>
<dbReference type="EMBL" id="JAKLWS010000048">
    <property type="protein sequence ID" value="MCG2590891.1"/>
    <property type="molecule type" value="Genomic_DNA"/>
</dbReference>
<dbReference type="InterPro" id="IPR025665">
    <property type="entry name" value="Beta-barrel_OMP_2"/>
</dbReference>
<reference evidence="3" key="2">
    <citation type="submission" date="2024-05" db="EMBL/GenBank/DDBJ databases">
        <title>Rhodohalobacter halophilus gen. nov., sp. nov., a moderately halophilic member of the family Balneolaceae.</title>
        <authorList>
            <person name="Xia J."/>
        </authorList>
    </citation>
    <scope>NUCLEOTIDE SEQUENCE</scope>
    <source>
        <strain evidence="3">WB101</strain>
    </source>
</reference>
<gene>
    <name evidence="3" type="ORF">L6773_20140</name>
</gene>
<dbReference type="Proteomes" id="UP001165366">
    <property type="component" value="Unassembled WGS sequence"/>
</dbReference>
<feature type="signal peptide" evidence="1">
    <location>
        <begin position="1"/>
        <end position="18"/>
    </location>
</feature>
<feature type="chain" id="PRO_5045563029" evidence="1">
    <location>
        <begin position="19"/>
        <end position="195"/>
    </location>
</feature>